<dbReference type="InterPro" id="IPR006311">
    <property type="entry name" value="TAT_signal"/>
</dbReference>
<dbReference type="RefSeq" id="WP_132472672.1">
    <property type="nucleotide sequence ID" value="NZ_JBHRVM010000001.1"/>
</dbReference>
<dbReference type="PROSITE" id="PS51318">
    <property type="entry name" value="TAT"/>
    <property type="match status" value="1"/>
</dbReference>
<feature type="domain" description="Ig-like SoxY" evidence="1">
    <location>
        <begin position="71"/>
        <end position="168"/>
    </location>
</feature>
<reference evidence="2 3" key="1">
    <citation type="submission" date="2019-03" db="EMBL/GenBank/DDBJ databases">
        <title>Genomic Encyclopedia of Type Strains, Phase IV (KMG-IV): sequencing the most valuable type-strain genomes for metagenomic binning, comparative biology and taxonomic classification.</title>
        <authorList>
            <person name="Goeker M."/>
        </authorList>
    </citation>
    <scope>NUCLEOTIDE SEQUENCE [LARGE SCALE GENOMIC DNA]</scope>
    <source>
        <strain evidence="2 3">DSM 100048</strain>
    </source>
</reference>
<keyword evidence="3" id="KW-1185">Reference proteome</keyword>
<name>A0A4R3VEZ6_9BURK</name>
<dbReference type="InterPro" id="IPR016568">
    <property type="entry name" value="Sulphur_oxidation_SoxY"/>
</dbReference>
<evidence type="ECO:0000313" key="2">
    <source>
        <dbReference type="EMBL" id="TCV02801.1"/>
    </source>
</evidence>
<dbReference type="AlphaFoldDB" id="A0A4R3VEZ6"/>
<dbReference type="Proteomes" id="UP000294692">
    <property type="component" value="Unassembled WGS sequence"/>
</dbReference>
<accession>A0A4R3VEZ6</accession>
<sequence>MTFFDASTTGRRFDRRRQLLTAGAAVGLGSSLLPATLRAQALQQLLEPATKAEVQAVIDDFLQGAKPLGQGLLLEMPVLADNPAAVPVKAVLEAPVTPEAYCEELIILAEGNPKPLACRFKFTPLAGTTEVAVRLRLIGTQSIRVLARMNDGRVLTARRDVAVTAGGCGM</sequence>
<dbReference type="OrthoDB" id="8688936at2"/>
<evidence type="ECO:0000259" key="1">
    <source>
        <dbReference type="Pfam" id="PF13501"/>
    </source>
</evidence>
<gene>
    <name evidence="2" type="ORF">EV686_101258</name>
</gene>
<dbReference type="EMBL" id="SMBX01000001">
    <property type="protein sequence ID" value="TCV02801.1"/>
    <property type="molecule type" value="Genomic_DNA"/>
</dbReference>
<dbReference type="Gene3D" id="2.60.40.2470">
    <property type="entry name" value="SoxY domain"/>
    <property type="match status" value="1"/>
</dbReference>
<evidence type="ECO:0000313" key="3">
    <source>
        <dbReference type="Proteomes" id="UP000294692"/>
    </source>
</evidence>
<comment type="caution">
    <text evidence="2">The sequence shown here is derived from an EMBL/GenBank/DDBJ whole genome shotgun (WGS) entry which is preliminary data.</text>
</comment>
<dbReference type="Pfam" id="PF13501">
    <property type="entry name" value="SoxY"/>
    <property type="match status" value="1"/>
</dbReference>
<dbReference type="InterPro" id="IPR038162">
    <property type="entry name" value="SoxY_sf"/>
</dbReference>
<dbReference type="InterPro" id="IPR032711">
    <property type="entry name" value="SoxY"/>
</dbReference>
<organism evidence="2 3">
    <name type="scientific">Paracandidimonas soli</name>
    <dbReference type="NCBI Taxonomy" id="1917182"/>
    <lineage>
        <taxon>Bacteria</taxon>
        <taxon>Pseudomonadati</taxon>
        <taxon>Pseudomonadota</taxon>
        <taxon>Betaproteobacteria</taxon>
        <taxon>Burkholderiales</taxon>
        <taxon>Alcaligenaceae</taxon>
        <taxon>Paracandidimonas</taxon>
    </lineage>
</organism>
<protein>
    <submittedName>
        <fullName evidence="2">Sulfur-oxidizing protein SoxY</fullName>
    </submittedName>
</protein>
<dbReference type="PIRSF" id="PIRSF010312">
    <property type="entry name" value="Sulphur_oxidation_SoxY"/>
    <property type="match status" value="1"/>
</dbReference>
<proteinExistence type="predicted"/>